<dbReference type="Ensembl" id="ENSECAT00000141171.1">
    <property type="protein sequence ID" value="ENSECAP00000076794.1"/>
    <property type="gene ID" value="ENSECAG00000039552.3"/>
</dbReference>
<dbReference type="PANTHER" id="PTHR14987:SF3">
    <property type="entry name" value="LBH DOMAIN-CONTAINING PROTEIN 2"/>
    <property type="match status" value="1"/>
</dbReference>
<feature type="region of interest" description="Disordered" evidence="1">
    <location>
        <begin position="127"/>
        <end position="237"/>
    </location>
</feature>
<evidence type="ECO:0000313" key="3">
    <source>
        <dbReference type="Ensembl" id="ENSECAP00000076794.1"/>
    </source>
</evidence>
<feature type="compositionally biased region" description="Basic and acidic residues" evidence="1">
    <location>
        <begin position="228"/>
        <end position="237"/>
    </location>
</feature>
<dbReference type="GeneTree" id="ENSGT00940000164834"/>
<dbReference type="InterPro" id="IPR042945">
    <property type="entry name" value="LBH_dom_prot"/>
</dbReference>
<proteinExistence type="predicted"/>
<evidence type="ECO:0000256" key="1">
    <source>
        <dbReference type="SAM" id="MobiDB-lite"/>
    </source>
</evidence>
<sequence>GCLLSAGDGRGHWAPLPLANSPPASAASSLLSQKPIWAPASLCPLLDVPCLRTLSLLPAALASSCSALRPQISRPSSRKASWVLRLGRPLPLLPPPLFSSGHIVWCLSSALSDGGLRRGAAVMELDSGSSMSAPQPAMPELSPAEEARGPAGKAAVGAREKGPRLGQRLPSIVVEPSEVGAVESGELRWPPEGAQKGSTHSQAVAAPSLSLPGLPGKAPDDAGSECACSKDQDPPAQ</sequence>
<keyword evidence="4" id="KW-1185">Reference proteome</keyword>
<reference evidence="3" key="2">
    <citation type="submission" date="2025-08" db="UniProtKB">
        <authorList>
            <consortium name="Ensembl"/>
        </authorList>
    </citation>
    <scope>IDENTIFICATION</scope>
    <source>
        <strain evidence="3">Thoroughbred</strain>
    </source>
</reference>
<dbReference type="AlphaFoldDB" id="A0A9L0SS33"/>
<reference evidence="3 4" key="1">
    <citation type="journal article" date="2009" name="Science">
        <title>Genome sequence, comparative analysis, and population genetics of the domestic horse.</title>
        <authorList>
            <consortium name="Broad Institute Genome Sequencing Platform"/>
            <consortium name="Broad Institute Whole Genome Assembly Team"/>
            <person name="Wade C.M."/>
            <person name="Giulotto E."/>
            <person name="Sigurdsson S."/>
            <person name="Zoli M."/>
            <person name="Gnerre S."/>
            <person name="Imsland F."/>
            <person name="Lear T.L."/>
            <person name="Adelson D.L."/>
            <person name="Bailey E."/>
            <person name="Bellone R.R."/>
            <person name="Bloecker H."/>
            <person name="Distl O."/>
            <person name="Edgar R.C."/>
            <person name="Garber M."/>
            <person name="Leeb T."/>
            <person name="Mauceli E."/>
            <person name="MacLeod J.N."/>
            <person name="Penedo M.C.T."/>
            <person name="Raison J.M."/>
            <person name="Sharpe T."/>
            <person name="Vogel J."/>
            <person name="Andersson L."/>
            <person name="Antczak D.F."/>
            <person name="Biagi T."/>
            <person name="Binns M.M."/>
            <person name="Chowdhary B.P."/>
            <person name="Coleman S.J."/>
            <person name="Della Valle G."/>
            <person name="Fryc S."/>
            <person name="Guerin G."/>
            <person name="Hasegawa T."/>
            <person name="Hill E.W."/>
            <person name="Jurka J."/>
            <person name="Kiialainen A."/>
            <person name="Lindgren G."/>
            <person name="Liu J."/>
            <person name="Magnani E."/>
            <person name="Mickelson J.R."/>
            <person name="Murray J."/>
            <person name="Nergadze S.G."/>
            <person name="Onofrio R."/>
            <person name="Pedroni S."/>
            <person name="Piras M.F."/>
            <person name="Raudsepp T."/>
            <person name="Rocchi M."/>
            <person name="Roeed K.H."/>
            <person name="Ryder O.A."/>
            <person name="Searle S."/>
            <person name="Skow L."/>
            <person name="Swinburne J.E."/>
            <person name="Syvaenen A.C."/>
            <person name="Tozaki T."/>
            <person name="Valberg S.J."/>
            <person name="Vaudin M."/>
            <person name="White J.R."/>
            <person name="Zody M.C."/>
            <person name="Lander E.S."/>
            <person name="Lindblad-Toh K."/>
        </authorList>
    </citation>
    <scope>NUCLEOTIDE SEQUENCE [LARGE SCALE GENOMIC DNA]</scope>
    <source>
        <strain evidence="3 4">Thoroughbred</strain>
    </source>
</reference>
<dbReference type="Proteomes" id="UP000002281">
    <property type="component" value="Chromosome 24"/>
</dbReference>
<dbReference type="PANTHER" id="PTHR14987">
    <property type="entry name" value="PROTEIN LBH-RELATED"/>
    <property type="match status" value="1"/>
</dbReference>
<reference evidence="3" key="3">
    <citation type="submission" date="2025-09" db="UniProtKB">
        <authorList>
            <consortium name="Ensembl"/>
        </authorList>
    </citation>
    <scope>IDENTIFICATION</scope>
    <source>
        <strain evidence="3">Thoroughbred</strain>
    </source>
</reference>
<accession>A0A9L0SS33</accession>
<protein>
    <recommendedName>
        <fullName evidence="2">LBH domain-containing protein</fullName>
    </recommendedName>
</protein>
<evidence type="ECO:0000259" key="2">
    <source>
        <dbReference type="Pfam" id="PF15317"/>
    </source>
</evidence>
<name>A0A9L0SS33_HORSE</name>
<dbReference type="Pfam" id="PF15317">
    <property type="entry name" value="Lbh"/>
    <property type="match status" value="1"/>
</dbReference>
<dbReference type="InterPro" id="IPR038990">
    <property type="entry name" value="LBH_dom"/>
</dbReference>
<feature type="domain" description="LBH" evidence="2">
    <location>
        <begin position="167"/>
        <end position="193"/>
    </location>
</feature>
<organism evidence="3 4">
    <name type="scientific">Equus caballus</name>
    <name type="common">Horse</name>
    <dbReference type="NCBI Taxonomy" id="9796"/>
    <lineage>
        <taxon>Eukaryota</taxon>
        <taxon>Metazoa</taxon>
        <taxon>Chordata</taxon>
        <taxon>Craniata</taxon>
        <taxon>Vertebrata</taxon>
        <taxon>Euteleostomi</taxon>
        <taxon>Mammalia</taxon>
        <taxon>Eutheria</taxon>
        <taxon>Laurasiatheria</taxon>
        <taxon>Perissodactyla</taxon>
        <taxon>Equidae</taxon>
        <taxon>Equus</taxon>
    </lineage>
</organism>
<evidence type="ECO:0000313" key="4">
    <source>
        <dbReference type="Proteomes" id="UP000002281"/>
    </source>
</evidence>